<dbReference type="InterPro" id="IPR012334">
    <property type="entry name" value="Pectin_lyas_fold"/>
</dbReference>
<organism evidence="3 4">
    <name type="scientific">Handelsmanbacteria sp. (strain RIFCSPLOWO2_12_FULL_64_10)</name>
    <dbReference type="NCBI Taxonomy" id="1817868"/>
    <lineage>
        <taxon>Bacteria</taxon>
        <taxon>Candidatus Handelsmaniibacteriota</taxon>
    </lineage>
</organism>
<dbReference type="Pfam" id="PF13229">
    <property type="entry name" value="Beta_helix"/>
    <property type="match status" value="1"/>
</dbReference>
<dbReference type="InterPro" id="IPR039448">
    <property type="entry name" value="Beta_helix"/>
</dbReference>
<evidence type="ECO:0000256" key="1">
    <source>
        <dbReference type="SAM" id="MobiDB-lite"/>
    </source>
</evidence>
<dbReference type="InterPro" id="IPR011050">
    <property type="entry name" value="Pectin_lyase_fold/virulence"/>
</dbReference>
<proteinExistence type="predicted"/>
<feature type="region of interest" description="Disordered" evidence="1">
    <location>
        <begin position="369"/>
        <end position="404"/>
    </location>
</feature>
<name>A0A1F6D290_HANXR</name>
<sequence>MNDAEKAAFARRIAVEGRTAAAVQTACEQAVQQGIRAVFLPAGEYAFETSVRVPGGLTLLGAGAGTLVQTENRALSPEDSRELSRGQLPGTLIQTQGRDTRLFLVDGDGVRFTRLRLRGADTTPSKDNDTHGIDADGKKDVRVDHCEFLGFCYATFFFNEATAQVDHCYIHDCPRDGLGYGVAILSGAYVLVVDNEFSQNRHSLTSNGTLDWSSPKRVGRYLHKPGGRRTHWEFRHNRVEGDDRTNYRLCVVDTHPGMDGTFVVENNLFENIRHGVGIRDGAGIIRANLFRNLWGRRPVAISIRYGTHNDIPVEGTMPHDIEVSDNVFIDVGDRVFADGVIPESAEHQAAAKVRIGQAENITVDGELLPETRKEGGAPPPIPCLQEMGEDGVLRWRERPKAPKI</sequence>
<protein>
    <recommendedName>
        <fullName evidence="2">Right handed beta helix domain-containing protein</fullName>
    </recommendedName>
</protein>
<gene>
    <name evidence="3" type="ORF">A3F84_29780</name>
</gene>
<comment type="caution">
    <text evidence="3">The sequence shown here is derived from an EMBL/GenBank/DDBJ whole genome shotgun (WGS) entry which is preliminary data.</text>
</comment>
<feature type="compositionally biased region" description="Basic and acidic residues" evidence="1">
    <location>
        <begin position="391"/>
        <end position="404"/>
    </location>
</feature>
<feature type="domain" description="Right handed beta helix" evidence="2">
    <location>
        <begin position="127"/>
        <end position="288"/>
    </location>
</feature>
<dbReference type="EMBL" id="MFKF01000074">
    <property type="protein sequence ID" value="OGG55526.1"/>
    <property type="molecule type" value="Genomic_DNA"/>
</dbReference>
<evidence type="ECO:0000259" key="2">
    <source>
        <dbReference type="Pfam" id="PF13229"/>
    </source>
</evidence>
<dbReference type="SUPFAM" id="SSF51126">
    <property type="entry name" value="Pectin lyase-like"/>
    <property type="match status" value="1"/>
</dbReference>
<evidence type="ECO:0000313" key="3">
    <source>
        <dbReference type="EMBL" id="OGG55526.1"/>
    </source>
</evidence>
<dbReference type="Proteomes" id="UP000178606">
    <property type="component" value="Unassembled WGS sequence"/>
</dbReference>
<evidence type="ECO:0000313" key="4">
    <source>
        <dbReference type="Proteomes" id="UP000178606"/>
    </source>
</evidence>
<accession>A0A1F6D290</accession>
<dbReference type="Gene3D" id="2.160.20.10">
    <property type="entry name" value="Single-stranded right-handed beta-helix, Pectin lyase-like"/>
    <property type="match status" value="1"/>
</dbReference>
<reference evidence="3 4" key="1">
    <citation type="journal article" date="2016" name="Nat. Commun.">
        <title>Thousands of microbial genomes shed light on interconnected biogeochemical processes in an aquifer system.</title>
        <authorList>
            <person name="Anantharaman K."/>
            <person name="Brown C.T."/>
            <person name="Hug L.A."/>
            <person name="Sharon I."/>
            <person name="Castelle C.J."/>
            <person name="Probst A.J."/>
            <person name="Thomas B.C."/>
            <person name="Singh A."/>
            <person name="Wilkins M.J."/>
            <person name="Karaoz U."/>
            <person name="Brodie E.L."/>
            <person name="Williams K.H."/>
            <person name="Hubbard S.S."/>
            <person name="Banfield J.F."/>
        </authorList>
    </citation>
    <scope>NUCLEOTIDE SEQUENCE [LARGE SCALE GENOMIC DNA]</scope>
    <source>
        <strain evidence="4">RIFCSPLOWO2_12_FULL_64_10</strain>
    </source>
</reference>
<dbReference type="AlphaFoldDB" id="A0A1F6D290"/>